<dbReference type="KEGG" id="nvn:NVIE_007760"/>
<dbReference type="AlphaFoldDB" id="A0A060HI74"/>
<dbReference type="HOGENOM" id="CLU_031618_1_7_2"/>
<sequence>MYKNFAVMLVISPEELDARIAARKKDSKSLLVVDARPFSDYAEGHVPGAVNIDLMQFHWIDTSREGIRQFNKQTKILLSNIGVSKDRFVVFYDDVSGPSAARGVWLLLYFSHSKVAMLDGGLAAWKAKGLPVETKTNPFVHSKFEGRPDPKILAGYDTIKSAIKKNKAIVLDARSKEEFDGSAVRAARAGHIPKAVNIDWNDNIKKEDSTFKGRDDLAKMYEKIPKDAEVITYCQGGYRAANSFVVLKMLGYKNVRMYLGSWGEWGNRPDLPVSQ</sequence>
<organism evidence="3 4">
    <name type="scientific">Nitrososphaera viennensis EN76</name>
    <dbReference type="NCBI Taxonomy" id="926571"/>
    <lineage>
        <taxon>Archaea</taxon>
        <taxon>Nitrososphaerota</taxon>
        <taxon>Nitrososphaeria</taxon>
        <taxon>Nitrososphaerales</taxon>
        <taxon>Nitrososphaeraceae</taxon>
        <taxon>Nitrososphaera</taxon>
    </lineage>
</organism>
<dbReference type="PANTHER" id="PTHR43855:SF1">
    <property type="entry name" value="THIOSULFATE SULFURTRANSFERASE"/>
    <property type="match status" value="1"/>
</dbReference>
<dbReference type="PANTHER" id="PTHR43855">
    <property type="entry name" value="THIOSULFATE SULFURTRANSFERASE"/>
    <property type="match status" value="1"/>
</dbReference>
<feature type="domain" description="Rhodanese" evidence="2">
    <location>
        <begin position="26"/>
        <end position="134"/>
    </location>
</feature>
<dbReference type="InterPro" id="IPR001763">
    <property type="entry name" value="Rhodanese-like_dom"/>
</dbReference>
<name>A0A060HI74_9ARCH</name>
<dbReference type="PROSITE" id="PS50206">
    <property type="entry name" value="RHODANESE_3"/>
    <property type="match status" value="2"/>
</dbReference>
<gene>
    <name evidence="3" type="ORF">NVIE_007760</name>
</gene>
<evidence type="ECO:0000259" key="2">
    <source>
        <dbReference type="PROSITE" id="PS50206"/>
    </source>
</evidence>
<evidence type="ECO:0000256" key="1">
    <source>
        <dbReference type="ARBA" id="ARBA00022737"/>
    </source>
</evidence>
<keyword evidence="4" id="KW-1185">Reference proteome</keyword>
<dbReference type="SUPFAM" id="SSF52821">
    <property type="entry name" value="Rhodanese/Cell cycle control phosphatase"/>
    <property type="match status" value="2"/>
</dbReference>
<dbReference type="InterPro" id="IPR001307">
    <property type="entry name" value="Thiosulphate_STrfase_CS"/>
</dbReference>
<dbReference type="CDD" id="cd01449">
    <property type="entry name" value="TST_Repeat_2"/>
    <property type="match status" value="1"/>
</dbReference>
<dbReference type="InterPro" id="IPR036873">
    <property type="entry name" value="Rhodanese-like_dom_sf"/>
</dbReference>
<protein>
    <submittedName>
        <fullName evidence="3">Putative thiosulfate sulfurtransferase</fullName>
    </submittedName>
</protein>
<keyword evidence="1" id="KW-0677">Repeat</keyword>
<dbReference type="PROSITE" id="PS00380">
    <property type="entry name" value="RHODANESE_1"/>
    <property type="match status" value="1"/>
</dbReference>
<dbReference type="Gene3D" id="3.40.250.10">
    <property type="entry name" value="Rhodanese-like domain"/>
    <property type="match status" value="2"/>
</dbReference>
<dbReference type="STRING" id="926571.NVIE_007760"/>
<keyword evidence="3" id="KW-0808">Transferase</keyword>
<accession>A0A060HI74</accession>
<dbReference type="InterPro" id="IPR051126">
    <property type="entry name" value="Thiosulfate_sulfurtransferase"/>
</dbReference>
<dbReference type="GO" id="GO:0004792">
    <property type="term" value="F:thiosulfate-cyanide sulfurtransferase activity"/>
    <property type="evidence" value="ECO:0007669"/>
    <property type="project" value="InterPro"/>
</dbReference>
<reference evidence="3 4" key="1">
    <citation type="journal article" date="2014" name="Int. J. Syst. Evol. Microbiol.">
        <title>Nitrososphaera viennensis gen. nov., sp. nov., an aerobic and mesophilic, ammonia-oxidizing archaeon from soil and a member of the archaeal phylum Thaumarchaeota.</title>
        <authorList>
            <person name="Stieglmeier M."/>
            <person name="Klingl A."/>
            <person name="Alves R.J."/>
            <person name="Rittmann S.K."/>
            <person name="Melcher M."/>
            <person name="Leisch N."/>
            <person name="Schleper C."/>
        </authorList>
    </citation>
    <scope>NUCLEOTIDE SEQUENCE [LARGE SCALE GENOMIC DNA]</scope>
    <source>
        <strain evidence="3">EN76</strain>
    </source>
</reference>
<proteinExistence type="predicted"/>
<dbReference type="CDD" id="cd01448">
    <property type="entry name" value="TST_Repeat_1"/>
    <property type="match status" value="1"/>
</dbReference>
<evidence type="ECO:0000313" key="4">
    <source>
        <dbReference type="Proteomes" id="UP000027093"/>
    </source>
</evidence>
<dbReference type="SMART" id="SM00450">
    <property type="entry name" value="RHOD"/>
    <property type="match status" value="2"/>
</dbReference>
<dbReference type="Proteomes" id="UP000027093">
    <property type="component" value="Chromosome"/>
</dbReference>
<dbReference type="Pfam" id="PF00581">
    <property type="entry name" value="Rhodanese"/>
    <property type="match status" value="2"/>
</dbReference>
<feature type="domain" description="Rhodanese" evidence="2">
    <location>
        <begin position="164"/>
        <end position="274"/>
    </location>
</feature>
<dbReference type="EMBL" id="CP007536">
    <property type="protein sequence ID" value="AIC14990.1"/>
    <property type="molecule type" value="Genomic_DNA"/>
</dbReference>
<evidence type="ECO:0000313" key="3">
    <source>
        <dbReference type="EMBL" id="AIC14990.1"/>
    </source>
</evidence>